<protein>
    <submittedName>
        <fullName evidence="6">(2Fe-2S)-binding protein</fullName>
    </submittedName>
</protein>
<dbReference type="Pfam" id="PF02627">
    <property type="entry name" value="CMD"/>
    <property type="match status" value="1"/>
</dbReference>
<evidence type="ECO:0000256" key="4">
    <source>
        <dbReference type="ARBA" id="ARBA00023014"/>
    </source>
</evidence>
<dbReference type="Gene3D" id="2.102.10.10">
    <property type="entry name" value="Rieske [2Fe-2S] iron-sulphur domain"/>
    <property type="match status" value="1"/>
</dbReference>
<dbReference type="InterPro" id="IPR036922">
    <property type="entry name" value="Rieske_2Fe-2S_sf"/>
</dbReference>
<dbReference type="Pfam" id="PF00355">
    <property type="entry name" value="Rieske"/>
    <property type="match status" value="1"/>
</dbReference>
<accession>A0A1B4VBC8</accession>
<dbReference type="KEGG" id="sva:SVA_3006"/>
<dbReference type="EMBL" id="AP014936">
    <property type="protein sequence ID" value="BAU49554.1"/>
    <property type="molecule type" value="Genomic_DNA"/>
</dbReference>
<keyword evidence="2" id="KW-0479">Metal-binding</keyword>
<evidence type="ECO:0000256" key="3">
    <source>
        <dbReference type="ARBA" id="ARBA00023004"/>
    </source>
</evidence>
<dbReference type="Gene3D" id="1.20.1290.10">
    <property type="entry name" value="AhpD-like"/>
    <property type="match status" value="1"/>
</dbReference>
<evidence type="ECO:0000313" key="7">
    <source>
        <dbReference type="Proteomes" id="UP000218899"/>
    </source>
</evidence>
<keyword evidence="3" id="KW-0408">Iron</keyword>
<dbReference type="InterPro" id="IPR003779">
    <property type="entry name" value="CMD-like"/>
</dbReference>
<evidence type="ECO:0000313" key="6">
    <source>
        <dbReference type="EMBL" id="BAU49554.1"/>
    </source>
</evidence>
<dbReference type="Proteomes" id="UP000218899">
    <property type="component" value="Chromosome"/>
</dbReference>
<dbReference type="GO" id="GO:0051537">
    <property type="term" value="F:2 iron, 2 sulfur cluster binding"/>
    <property type="evidence" value="ECO:0007669"/>
    <property type="project" value="UniProtKB-KW"/>
</dbReference>
<keyword evidence="4" id="KW-0411">Iron-sulfur</keyword>
<proteinExistence type="predicted"/>
<feature type="domain" description="Rieske" evidence="5">
    <location>
        <begin position="111"/>
        <end position="206"/>
    </location>
</feature>
<dbReference type="GO" id="GO:0051920">
    <property type="term" value="F:peroxiredoxin activity"/>
    <property type="evidence" value="ECO:0007669"/>
    <property type="project" value="InterPro"/>
</dbReference>
<dbReference type="SUPFAM" id="SSF69118">
    <property type="entry name" value="AhpD-like"/>
    <property type="match status" value="1"/>
</dbReference>
<dbReference type="AlphaFoldDB" id="A0A1B4VBC8"/>
<evidence type="ECO:0000256" key="2">
    <source>
        <dbReference type="ARBA" id="ARBA00022723"/>
    </source>
</evidence>
<keyword evidence="1" id="KW-0001">2Fe-2S</keyword>
<keyword evidence="7" id="KW-1185">Reference proteome</keyword>
<name>A0A1B4VBC8_9GAMM</name>
<sequence length="208" mass="23732">MSDALNYLVKARPEAMTAYLKFLKETGKSLDPKTRALITVITKVATQTENGLRQYVVRALEAGCRPAEILDAILHAFPALGLSKIVWATDILLDMDLPEFRPENLGAEQRWHELSATDQLPEGKVTYCDADGRSLFVYRTAEDFRVYDSRCPHQVTNIPHLALEGLRLTCPKHQWAFDIRSGKCIDKGNRPLKRFEHKVENGRLYAYW</sequence>
<dbReference type="GO" id="GO:0046872">
    <property type="term" value="F:metal ion binding"/>
    <property type="evidence" value="ECO:0007669"/>
    <property type="project" value="UniProtKB-KW"/>
</dbReference>
<organism evidence="6 7">
    <name type="scientific">Sulfurifustis variabilis</name>
    <dbReference type="NCBI Taxonomy" id="1675686"/>
    <lineage>
        <taxon>Bacteria</taxon>
        <taxon>Pseudomonadati</taxon>
        <taxon>Pseudomonadota</taxon>
        <taxon>Gammaproteobacteria</taxon>
        <taxon>Acidiferrobacterales</taxon>
        <taxon>Acidiferrobacteraceae</taxon>
        <taxon>Sulfurifustis</taxon>
    </lineage>
</organism>
<dbReference type="SUPFAM" id="SSF50022">
    <property type="entry name" value="ISP domain"/>
    <property type="match status" value="1"/>
</dbReference>
<evidence type="ECO:0000256" key="1">
    <source>
        <dbReference type="ARBA" id="ARBA00022714"/>
    </source>
</evidence>
<dbReference type="InterPro" id="IPR017941">
    <property type="entry name" value="Rieske_2Fe-2S"/>
</dbReference>
<dbReference type="InterPro" id="IPR029032">
    <property type="entry name" value="AhpD-like"/>
</dbReference>
<dbReference type="OrthoDB" id="9800167at2"/>
<reference evidence="6 7" key="1">
    <citation type="submission" date="2015-08" db="EMBL/GenBank/DDBJ databases">
        <title>Complete genome sequence of Sulfurifustis variabilis.</title>
        <authorList>
            <person name="Miura A."/>
            <person name="Kojima H."/>
            <person name="Fukui M."/>
        </authorList>
    </citation>
    <scope>NUCLEOTIDE SEQUENCE [LARGE SCALE GENOMIC DNA]</scope>
    <source>
        <strain evidence="7">skN76</strain>
    </source>
</reference>
<gene>
    <name evidence="6" type="ORF">SVA_3006</name>
</gene>
<dbReference type="PROSITE" id="PS51296">
    <property type="entry name" value="RIESKE"/>
    <property type="match status" value="1"/>
</dbReference>
<dbReference type="RefSeq" id="WP_096461943.1">
    <property type="nucleotide sequence ID" value="NZ_AP014936.1"/>
</dbReference>
<evidence type="ECO:0000259" key="5">
    <source>
        <dbReference type="PROSITE" id="PS51296"/>
    </source>
</evidence>